<keyword evidence="1" id="KW-0472">Membrane</keyword>
<organism evidence="3 4">
    <name type="scientific">Pontibacter amylolyticus</name>
    <dbReference type="NCBI Taxonomy" id="1424080"/>
    <lineage>
        <taxon>Bacteria</taxon>
        <taxon>Pseudomonadati</taxon>
        <taxon>Bacteroidota</taxon>
        <taxon>Cytophagia</taxon>
        <taxon>Cytophagales</taxon>
        <taxon>Hymenobacteraceae</taxon>
        <taxon>Pontibacter</taxon>
    </lineage>
</organism>
<dbReference type="Pfam" id="PF22503">
    <property type="entry name" value="DUF6992"/>
    <property type="match status" value="1"/>
</dbReference>
<evidence type="ECO:0000313" key="4">
    <source>
        <dbReference type="Proteomes" id="UP000634043"/>
    </source>
</evidence>
<keyword evidence="4" id="KW-1185">Reference proteome</keyword>
<feature type="transmembrane region" description="Helical" evidence="1">
    <location>
        <begin position="35"/>
        <end position="53"/>
    </location>
</feature>
<accession>A0ABQ1W078</accession>
<keyword evidence="1" id="KW-0812">Transmembrane</keyword>
<dbReference type="Proteomes" id="UP000634043">
    <property type="component" value="Unassembled WGS sequence"/>
</dbReference>
<evidence type="ECO:0000313" key="3">
    <source>
        <dbReference type="EMBL" id="GGG08307.1"/>
    </source>
</evidence>
<protein>
    <submittedName>
        <fullName evidence="3">Uncharacterized protein</fullName>
    </submittedName>
</protein>
<feature type="signal peptide" evidence="2">
    <location>
        <begin position="1"/>
        <end position="20"/>
    </location>
</feature>
<gene>
    <name evidence="3" type="ORF">GCM10011323_11060</name>
</gene>
<feature type="transmembrane region" description="Helical" evidence="1">
    <location>
        <begin position="151"/>
        <end position="169"/>
    </location>
</feature>
<comment type="caution">
    <text evidence="3">The sequence shown here is derived from an EMBL/GenBank/DDBJ whole genome shotgun (WGS) entry which is preliminary data.</text>
</comment>
<proteinExistence type="predicted"/>
<reference evidence="4" key="1">
    <citation type="journal article" date="2019" name="Int. J. Syst. Evol. Microbiol.">
        <title>The Global Catalogue of Microorganisms (GCM) 10K type strain sequencing project: providing services to taxonomists for standard genome sequencing and annotation.</title>
        <authorList>
            <consortium name="The Broad Institute Genomics Platform"/>
            <consortium name="The Broad Institute Genome Sequencing Center for Infectious Disease"/>
            <person name="Wu L."/>
            <person name="Ma J."/>
        </authorList>
    </citation>
    <scope>NUCLEOTIDE SEQUENCE [LARGE SCALE GENOMIC DNA]</scope>
    <source>
        <strain evidence="4">CGMCC 1.12749</strain>
    </source>
</reference>
<evidence type="ECO:0000256" key="2">
    <source>
        <dbReference type="SAM" id="SignalP"/>
    </source>
</evidence>
<sequence length="182" mass="20169">MMRKYLCLLPLLLLCLTANAQGSAAAAINLKQAETLKFGMLVLGVWALINILISSIKLTKSSRNRRYFFQMNIYWNIVNMIIAGGALYYILSADAGARTLPETVAFHSWNLKLLYLSIGLDLAFLMLAAYLKEKSLSSPKAEQYLGYGQSITLQALFLLVLDVTLVVLLEGHAEQLLPLIQG</sequence>
<keyword evidence="1" id="KW-1133">Transmembrane helix</keyword>
<evidence type="ECO:0000256" key="1">
    <source>
        <dbReference type="SAM" id="Phobius"/>
    </source>
</evidence>
<keyword evidence="2" id="KW-0732">Signal</keyword>
<dbReference type="RefSeq" id="WP_229733817.1">
    <property type="nucleotide sequence ID" value="NZ_BMFP01000002.1"/>
</dbReference>
<feature type="transmembrane region" description="Helical" evidence="1">
    <location>
        <begin position="111"/>
        <end position="131"/>
    </location>
</feature>
<dbReference type="EMBL" id="BMFP01000002">
    <property type="protein sequence ID" value="GGG08307.1"/>
    <property type="molecule type" value="Genomic_DNA"/>
</dbReference>
<feature type="transmembrane region" description="Helical" evidence="1">
    <location>
        <begin position="73"/>
        <end position="91"/>
    </location>
</feature>
<name>A0ABQ1W078_9BACT</name>
<feature type="chain" id="PRO_5045788717" evidence="2">
    <location>
        <begin position="21"/>
        <end position="182"/>
    </location>
</feature>
<dbReference type="InterPro" id="IPR054261">
    <property type="entry name" value="DUF6992"/>
</dbReference>